<evidence type="ECO:0000313" key="4">
    <source>
        <dbReference type="Proteomes" id="UP001596368"/>
    </source>
</evidence>
<name>A0ABD5XNY8_9EURY</name>
<dbReference type="Proteomes" id="UP001596368">
    <property type="component" value="Unassembled WGS sequence"/>
</dbReference>
<evidence type="ECO:0000256" key="1">
    <source>
        <dbReference type="SAM" id="MobiDB-lite"/>
    </source>
</evidence>
<feature type="compositionally biased region" description="Basic and acidic residues" evidence="1">
    <location>
        <begin position="163"/>
        <end position="184"/>
    </location>
</feature>
<organism evidence="3 4">
    <name type="scientific">Halobaculum litoreum</name>
    <dbReference type="NCBI Taxonomy" id="3031998"/>
    <lineage>
        <taxon>Archaea</taxon>
        <taxon>Methanobacteriati</taxon>
        <taxon>Methanobacteriota</taxon>
        <taxon>Stenosarchaea group</taxon>
        <taxon>Halobacteria</taxon>
        <taxon>Halobacteriales</taxon>
        <taxon>Haloferacaceae</taxon>
        <taxon>Halobaculum</taxon>
    </lineage>
</organism>
<keyword evidence="4" id="KW-1185">Reference proteome</keyword>
<dbReference type="InterPro" id="IPR025202">
    <property type="entry name" value="PLD-like_dom"/>
</dbReference>
<comment type="caution">
    <text evidence="3">The sequence shown here is derived from an EMBL/GenBank/DDBJ whole genome shotgun (WGS) entry which is preliminary data.</text>
</comment>
<dbReference type="PROSITE" id="PS50035">
    <property type="entry name" value="PLD"/>
    <property type="match status" value="1"/>
</dbReference>
<feature type="compositionally biased region" description="Basic residues" evidence="1">
    <location>
        <begin position="197"/>
        <end position="213"/>
    </location>
</feature>
<dbReference type="InterPro" id="IPR001736">
    <property type="entry name" value="PLipase_D/transphosphatidylase"/>
</dbReference>
<reference evidence="3 4" key="1">
    <citation type="journal article" date="2019" name="Int. J. Syst. Evol. Microbiol.">
        <title>The Global Catalogue of Microorganisms (GCM) 10K type strain sequencing project: providing services to taxonomists for standard genome sequencing and annotation.</title>
        <authorList>
            <consortium name="The Broad Institute Genomics Platform"/>
            <consortium name="The Broad Institute Genome Sequencing Center for Infectious Disease"/>
            <person name="Wu L."/>
            <person name="Ma J."/>
        </authorList>
    </citation>
    <scope>NUCLEOTIDE SEQUENCE [LARGE SCALE GENOMIC DNA]</scope>
    <source>
        <strain evidence="3 4">DT92</strain>
    </source>
</reference>
<feature type="domain" description="PLD phosphodiesterase" evidence="2">
    <location>
        <begin position="67"/>
        <end position="93"/>
    </location>
</feature>
<dbReference type="Pfam" id="PF13091">
    <property type="entry name" value="PLDc_2"/>
    <property type="match status" value="1"/>
</dbReference>
<dbReference type="Gene3D" id="3.30.870.10">
    <property type="entry name" value="Endonuclease Chain A"/>
    <property type="match status" value="1"/>
</dbReference>
<feature type="region of interest" description="Disordered" evidence="1">
    <location>
        <begin position="89"/>
        <end position="213"/>
    </location>
</feature>
<feature type="compositionally biased region" description="Basic residues" evidence="1">
    <location>
        <begin position="136"/>
        <end position="146"/>
    </location>
</feature>
<dbReference type="EMBL" id="JBHSZG010000001">
    <property type="protein sequence ID" value="MFC7136882.1"/>
    <property type="molecule type" value="Genomic_DNA"/>
</dbReference>
<dbReference type="AlphaFoldDB" id="A0ABD5XNY8"/>
<dbReference type="SUPFAM" id="SSF56024">
    <property type="entry name" value="Phospholipase D/nuclease"/>
    <property type="match status" value="1"/>
</dbReference>
<evidence type="ECO:0000313" key="3">
    <source>
        <dbReference type="EMBL" id="MFC7136882.1"/>
    </source>
</evidence>
<accession>A0ABD5XNY8</accession>
<dbReference type="SMART" id="SM00155">
    <property type="entry name" value="PLDc"/>
    <property type="match status" value="1"/>
</dbReference>
<protein>
    <submittedName>
        <fullName evidence="3">Phospholipase D-like domain-containing protein</fullName>
    </submittedName>
</protein>
<sequence length="213" mass="23323">MLQPTVEPGALLAATRRAAKRGVRVRLLLSNAWYVAEENAALVDSLNRWADRAGVPFEARVADPGGAFGKVHAKGVVADDTAVVGSLNWNPTSAGRTGRSSSRWRARASPTTTGRASRPTGAARAADPGAPSRRWWPSRRWARRRGPCCTSGVGSRSTVETGDPARRRGRPWTDRVESGRERSRASGSVVEFDRRRQLPRRVRPPPSSRRARR</sequence>
<gene>
    <name evidence="3" type="ORF">ACFQRB_11110</name>
</gene>
<evidence type="ECO:0000259" key="2">
    <source>
        <dbReference type="PROSITE" id="PS50035"/>
    </source>
</evidence>
<feature type="compositionally biased region" description="Low complexity" evidence="1">
    <location>
        <begin position="91"/>
        <end position="113"/>
    </location>
</feature>
<proteinExistence type="predicted"/>